<evidence type="ECO:0000256" key="1">
    <source>
        <dbReference type="RuleBase" id="RU362044"/>
    </source>
</evidence>
<feature type="transmembrane region" description="Helical" evidence="1">
    <location>
        <begin position="304"/>
        <end position="325"/>
    </location>
</feature>
<dbReference type="InterPro" id="IPR003453">
    <property type="entry name" value="ABC_MlaE_roteobac"/>
</dbReference>
<reference evidence="2 3" key="1">
    <citation type="submission" date="2023-10" db="EMBL/GenBank/DDBJ databases">
        <title>Two novel species belonging to the OM43/NOR5 clade.</title>
        <authorList>
            <person name="Park M."/>
        </authorList>
    </citation>
    <scope>NUCLEOTIDE SEQUENCE [LARGE SCALE GENOMIC DNA]</scope>
    <source>
        <strain evidence="2 3">IMCC43200</strain>
    </source>
</reference>
<evidence type="ECO:0000313" key="3">
    <source>
        <dbReference type="Proteomes" id="UP001626537"/>
    </source>
</evidence>
<name>A0ABZ0I3C9_9GAMM</name>
<dbReference type="NCBIfam" id="TIGR00056">
    <property type="entry name" value="MlaE family lipid ABC transporter permease subunit"/>
    <property type="match status" value="1"/>
</dbReference>
<dbReference type="Pfam" id="PF02405">
    <property type="entry name" value="MlaE"/>
    <property type="match status" value="1"/>
</dbReference>
<comment type="subcellular location">
    <subcellularLocation>
        <location evidence="1">Cell inner membrane</location>
        <topology evidence="1">Multi-pass membrane protein</topology>
    </subcellularLocation>
</comment>
<comment type="caution">
    <text evidence="1">Lacks conserved residue(s) required for the propagation of feature annotation.</text>
</comment>
<keyword evidence="1" id="KW-1003">Cell membrane</keyword>
<dbReference type="Proteomes" id="UP001626537">
    <property type="component" value="Chromosome"/>
</dbReference>
<dbReference type="InterPro" id="IPR030802">
    <property type="entry name" value="Permease_MalE"/>
</dbReference>
<feature type="transmembrane region" description="Helical" evidence="1">
    <location>
        <begin position="158"/>
        <end position="182"/>
    </location>
</feature>
<feature type="transmembrane region" description="Helical" evidence="1">
    <location>
        <begin position="258"/>
        <end position="284"/>
    </location>
</feature>
<evidence type="ECO:0000313" key="2">
    <source>
        <dbReference type="EMBL" id="WOJ93557.1"/>
    </source>
</evidence>
<accession>A0ABZ0I3C9</accession>
<dbReference type="PANTHER" id="PTHR30188">
    <property type="entry name" value="ABC TRANSPORTER PERMEASE PROTEIN-RELATED"/>
    <property type="match status" value="1"/>
</dbReference>
<dbReference type="RefSeq" id="WP_407348203.1">
    <property type="nucleotide sequence ID" value="NZ_CP136864.1"/>
</dbReference>
<keyword evidence="1" id="KW-0812">Transmembrane</keyword>
<keyword evidence="1" id="KW-0472">Membrane</keyword>
<comment type="similarity">
    <text evidence="1">Belongs to the MlaE permease family.</text>
</comment>
<keyword evidence="1" id="KW-1133">Transmembrane helix</keyword>
<organism evidence="2 3">
    <name type="scientific">Congregibacter variabilis</name>
    <dbReference type="NCBI Taxonomy" id="3081200"/>
    <lineage>
        <taxon>Bacteria</taxon>
        <taxon>Pseudomonadati</taxon>
        <taxon>Pseudomonadota</taxon>
        <taxon>Gammaproteobacteria</taxon>
        <taxon>Cellvibrionales</taxon>
        <taxon>Halieaceae</taxon>
        <taxon>Congregibacter</taxon>
    </lineage>
</organism>
<keyword evidence="1" id="KW-0997">Cell inner membrane</keyword>
<protein>
    <submittedName>
        <fullName evidence="2">ABC transporter permease</fullName>
    </submittedName>
</protein>
<dbReference type="PANTHER" id="PTHR30188:SF3">
    <property type="entry name" value="ABC TRANSPORTER PERMEASE"/>
    <property type="match status" value="1"/>
</dbReference>
<sequence length="370" mass="38879">MNEPPQASLSDDSDHLLISGDWSDSQLPVLNPLFNTLLETDGVLRVDVGSVTQWDPRLEAKLLQLQRLAFAKQRDIEFLNAPDSQSQLMQLATAVAPYCGAANKGADLFSFKTLRSALADIGDDLLESLEFLGATTSAVFRTLLGRSGMRRREFLESLAQAGPQAIGIITLTSTLVGMILAYLGAAQLQQFGAAVFVADLVAIGMLREMGPLMTAVVMAGRTGAAYAAQLSTMQTNEEIDAISTLGINPLEFLVVPRVLALILMMPLLVVYADALGIVGGAVVAGGMGVTPLQYVSQLGTAITLTHFAVGIVKGLIFAALIATAGCRAGMNAGRNSEAVGRATTEAVVTAVVYLIVADAAINILCQLLSI</sequence>
<proteinExistence type="inferred from homology"/>
<gene>
    <name evidence="2" type="ORF">R0135_17520</name>
</gene>
<dbReference type="EMBL" id="CP136864">
    <property type="protein sequence ID" value="WOJ93557.1"/>
    <property type="molecule type" value="Genomic_DNA"/>
</dbReference>
<feature type="transmembrane region" description="Helical" evidence="1">
    <location>
        <begin position="346"/>
        <end position="369"/>
    </location>
</feature>
<keyword evidence="3" id="KW-1185">Reference proteome</keyword>